<dbReference type="Proteomes" id="UP000434172">
    <property type="component" value="Unassembled WGS sequence"/>
</dbReference>
<keyword evidence="2" id="KW-1185">Reference proteome</keyword>
<dbReference type="EMBL" id="WOWK01000130">
    <property type="protein sequence ID" value="KAF0317459.1"/>
    <property type="molecule type" value="Genomic_DNA"/>
</dbReference>
<dbReference type="AlphaFoldDB" id="A0A8H3W077"/>
<accession>A0A8H3W077</accession>
<name>A0A8H3W077_9PEZI</name>
<organism evidence="1 2">
    <name type="scientific">Colletotrichum asianum</name>
    <dbReference type="NCBI Taxonomy" id="702518"/>
    <lineage>
        <taxon>Eukaryota</taxon>
        <taxon>Fungi</taxon>
        <taxon>Dikarya</taxon>
        <taxon>Ascomycota</taxon>
        <taxon>Pezizomycotina</taxon>
        <taxon>Sordariomycetes</taxon>
        <taxon>Hypocreomycetidae</taxon>
        <taxon>Glomerellales</taxon>
        <taxon>Glomerellaceae</taxon>
        <taxon>Colletotrichum</taxon>
        <taxon>Colletotrichum gloeosporioides species complex</taxon>
    </lineage>
</organism>
<sequence length="129" mass="14875">MGKFAPVCLPGLGLRAGLVSLRLRYRPARTPEYRLHECWPLRSRGLNAIPQTRLSHLRSRAFQFSPPPLPSPPAHRRRSRCGYRRPGRVLSTRITVHSICKPDNQALRTRNRDQYSLWHDEAPQVGPKH</sequence>
<evidence type="ECO:0000313" key="2">
    <source>
        <dbReference type="Proteomes" id="UP000434172"/>
    </source>
</evidence>
<gene>
    <name evidence="1" type="ORF">GQ607_015310</name>
</gene>
<evidence type="ECO:0000313" key="1">
    <source>
        <dbReference type="EMBL" id="KAF0317459.1"/>
    </source>
</evidence>
<reference evidence="1 2" key="1">
    <citation type="submission" date="2019-12" db="EMBL/GenBank/DDBJ databases">
        <title>A genome sequence resource for the geographically widespread anthracnose pathogen Colletotrichum asianum.</title>
        <authorList>
            <person name="Meng Y."/>
        </authorList>
    </citation>
    <scope>NUCLEOTIDE SEQUENCE [LARGE SCALE GENOMIC DNA]</scope>
    <source>
        <strain evidence="1 2">ICMP 18580</strain>
    </source>
</reference>
<proteinExistence type="predicted"/>
<comment type="caution">
    <text evidence="1">The sequence shown here is derived from an EMBL/GenBank/DDBJ whole genome shotgun (WGS) entry which is preliminary data.</text>
</comment>
<protein>
    <submittedName>
        <fullName evidence="1">Uncharacterized protein</fullName>
    </submittedName>
</protein>